<dbReference type="GO" id="GO:0045227">
    <property type="term" value="P:capsule polysaccharide biosynthetic process"/>
    <property type="evidence" value="ECO:0007669"/>
    <property type="project" value="InterPro"/>
</dbReference>
<evidence type="ECO:0000313" key="3">
    <source>
        <dbReference type="Proteomes" id="UP000429552"/>
    </source>
</evidence>
<comment type="caution">
    <text evidence="2">The sequence shown here is derived from an EMBL/GenBank/DDBJ whole genome shotgun (WGS) entry which is preliminary data.</text>
</comment>
<dbReference type="Pfam" id="PF14102">
    <property type="entry name" value="Caps_synth_CapC"/>
    <property type="match status" value="1"/>
</dbReference>
<keyword evidence="1" id="KW-0812">Transmembrane</keyword>
<organism evidence="2 3">
    <name type="scientific">Streptomyces nigrescens</name>
    <dbReference type="NCBI Taxonomy" id="1920"/>
    <lineage>
        <taxon>Bacteria</taxon>
        <taxon>Bacillati</taxon>
        <taxon>Actinomycetota</taxon>
        <taxon>Actinomycetes</taxon>
        <taxon>Kitasatosporales</taxon>
        <taxon>Streptomycetaceae</taxon>
        <taxon>Streptomyces</taxon>
    </lineage>
</organism>
<feature type="transmembrane region" description="Helical" evidence="1">
    <location>
        <begin position="116"/>
        <end position="134"/>
    </location>
</feature>
<dbReference type="Proteomes" id="UP000429552">
    <property type="component" value="Unassembled WGS sequence"/>
</dbReference>
<feature type="transmembrane region" description="Helical" evidence="1">
    <location>
        <begin position="57"/>
        <end position="77"/>
    </location>
</feature>
<name>A0A640TIK8_STRNI</name>
<evidence type="ECO:0000313" key="2">
    <source>
        <dbReference type="EMBL" id="GFE22116.1"/>
    </source>
</evidence>
<dbReference type="GO" id="GO:0016020">
    <property type="term" value="C:membrane"/>
    <property type="evidence" value="ECO:0007669"/>
    <property type="project" value="InterPro"/>
</dbReference>
<feature type="transmembrane region" description="Helical" evidence="1">
    <location>
        <begin position="141"/>
        <end position="165"/>
    </location>
</feature>
<keyword evidence="1" id="KW-0472">Membrane</keyword>
<sequence length="168" mass="17784">MAELRRAPLIPAVLTPEIAAIGIALGLMFSLVCYLTTNLSPGGMITPGWLALTLVEDLQRAAMVVGVTVLTYLATLFVQRVAILYGKRLFAAVVLIGVVINGTLMIVLQLEFPLMYTNQTLGFIVPGLIAYQLVRQPKGPTVLATGSVTLMAYVVLAAGILLGVMPSA</sequence>
<proteinExistence type="predicted"/>
<feature type="transmembrane region" description="Helical" evidence="1">
    <location>
        <begin position="12"/>
        <end position="37"/>
    </location>
</feature>
<dbReference type="AlphaFoldDB" id="A0A640TIK8"/>
<protein>
    <submittedName>
        <fullName evidence="2">Poly-gamma-glutamate biosynthesis protein PgsC</fullName>
    </submittedName>
</protein>
<keyword evidence="1" id="KW-1133">Transmembrane helix</keyword>
<feature type="transmembrane region" description="Helical" evidence="1">
    <location>
        <begin position="89"/>
        <end position="110"/>
    </location>
</feature>
<dbReference type="InterPro" id="IPR008338">
    <property type="entry name" value="Capsule_biosynth_CapC"/>
</dbReference>
<reference evidence="2 3" key="1">
    <citation type="submission" date="2019-12" db="EMBL/GenBank/DDBJ databases">
        <title>Whole genome shotgun sequence of Streptomyces libani subsp. libani NBRC 13452.</title>
        <authorList>
            <person name="Ichikawa N."/>
            <person name="Kimura A."/>
            <person name="Kitahashi Y."/>
            <person name="Komaki H."/>
            <person name="Tamura T."/>
        </authorList>
    </citation>
    <scope>NUCLEOTIDE SEQUENCE [LARGE SCALE GENOMIC DNA]</scope>
    <source>
        <strain evidence="2 3">NBRC 13452</strain>
    </source>
</reference>
<dbReference type="EMBL" id="BLIP01000001">
    <property type="protein sequence ID" value="GFE22116.1"/>
    <property type="molecule type" value="Genomic_DNA"/>
</dbReference>
<gene>
    <name evidence="2" type="ORF">Sliba_25690</name>
</gene>
<evidence type="ECO:0000256" key="1">
    <source>
        <dbReference type="SAM" id="Phobius"/>
    </source>
</evidence>
<accession>A0A640TIK8</accession>